<keyword evidence="2" id="KW-0813">Transport</keyword>
<evidence type="ECO:0000256" key="1">
    <source>
        <dbReference type="ARBA" id="ARBA00004651"/>
    </source>
</evidence>
<keyword evidence="4 7" id="KW-0812">Transmembrane</keyword>
<keyword evidence="5 7" id="KW-1133">Transmembrane helix</keyword>
<dbReference type="AlphaFoldDB" id="A0A382XRH2"/>
<feature type="transmembrane region" description="Helical" evidence="7">
    <location>
        <begin position="105"/>
        <end position="138"/>
    </location>
</feature>
<dbReference type="PANTHER" id="PTHR43549">
    <property type="entry name" value="MULTIDRUG RESISTANCE PROTEIN YPNP-RELATED"/>
    <property type="match status" value="1"/>
</dbReference>
<evidence type="ECO:0000256" key="2">
    <source>
        <dbReference type="ARBA" id="ARBA00022448"/>
    </source>
</evidence>
<dbReference type="InterPro" id="IPR052031">
    <property type="entry name" value="Membrane_Transporter-Flippase"/>
</dbReference>
<dbReference type="GO" id="GO:0005886">
    <property type="term" value="C:plasma membrane"/>
    <property type="evidence" value="ECO:0007669"/>
    <property type="project" value="UniProtKB-SubCell"/>
</dbReference>
<evidence type="ECO:0000256" key="5">
    <source>
        <dbReference type="ARBA" id="ARBA00022989"/>
    </source>
</evidence>
<proteinExistence type="predicted"/>
<evidence type="ECO:0000256" key="4">
    <source>
        <dbReference type="ARBA" id="ARBA00022692"/>
    </source>
</evidence>
<sequence>MATATQRNQPSSRDLTQGSLSRHVLRLTGPMVIGLLAIFAVDLADAFWVARLGTLELAALGFCFPAVHVIFSISLGLSTAGTAMMAQRIGAGNTDGARNFARDSLIISILLMAAVAAIGLLTMDLIFGAIGATGTTLVQIKSFMSVFYPSALV</sequence>
<feature type="non-terminal residue" evidence="8">
    <location>
        <position position="153"/>
    </location>
</feature>
<evidence type="ECO:0000313" key="8">
    <source>
        <dbReference type="EMBL" id="SVD73656.1"/>
    </source>
</evidence>
<feature type="transmembrane region" description="Helical" evidence="7">
    <location>
        <begin position="57"/>
        <end position="85"/>
    </location>
</feature>
<evidence type="ECO:0000256" key="6">
    <source>
        <dbReference type="ARBA" id="ARBA00023136"/>
    </source>
</evidence>
<gene>
    <name evidence="8" type="ORF">METZ01_LOCUS426510</name>
</gene>
<dbReference type="GO" id="GO:0042910">
    <property type="term" value="F:xenobiotic transmembrane transporter activity"/>
    <property type="evidence" value="ECO:0007669"/>
    <property type="project" value="InterPro"/>
</dbReference>
<evidence type="ECO:0000256" key="3">
    <source>
        <dbReference type="ARBA" id="ARBA00022475"/>
    </source>
</evidence>
<dbReference type="InterPro" id="IPR002528">
    <property type="entry name" value="MATE_fam"/>
</dbReference>
<reference evidence="8" key="1">
    <citation type="submission" date="2018-05" db="EMBL/GenBank/DDBJ databases">
        <authorList>
            <person name="Lanie J.A."/>
            <person name="Ng W.-L."/>
            <person name="Kazmierczak K.M."/>
            <person name="Andrzejewski T.M."/>
            <person name="Davidsen T.M."/>
            <person name="Wayne K.J."/>
            <person name="Tettelin H."/>
            <person name="Glass J.I."/>
            <person name="Rusch D."/>
            <person name="Podicherti R."/>
            <person name="Tsui H.-C.T."/>
            <person name="Winkler M.E."/>
        </authorList>
    </citation>
    <scope>NUCLEOTIDE SEQUENCE</scope>
</reference>
<evidence type="ECO:0008006" key="9">
    <source>
        <dbReference type="Google" id="ProtNLM"/>
    </source>
</evidence>
<evidence type="ECO:0000256" key="7">
    <source>
        <dbReference type="SAM" id="Phobius"/>
    </source>
</evidence>
<keyword evidence="6 7" id="KW-0472">Membrane</keyword>
<organism evidence="8">
    <name type="scientific">marine metagenome</name>
    <dbReference type="NCBI Taxonomy" id="408172"/>
    <lineage>
        <taxon>unclassified sequences</taxon>
        <taxon>metagenomes</taxon>
        <taxon>ecological metagenomes</taxon>
    </lineage>
</organism>
<comment type="subcellular location">
    <subcellularLocation>
        <location evidence="1">Cell membrane</location>
        <topology evidence="1">Multi-pass membrane protein</topology>
    </subcellularLocation>
</comment>
<dbReference type="Pfam" id="PF01554">
    <property type="entry name" value="MatE"/>
    <property type="match status" value="1"/>
</dbReference>
<dbReference type="GO" id="GO:0015297">
    <property type="term" value="F:antiporter activity"/>
    <property type="evidence" value="ECO:0007669"/>
    <property type="project" value="InterPro"/>
</dbReference>
<dbReference type="PANTHER" id="PTHR43549:SF3">
    <property type="entry name" value="MULTIDRUG RESISTANCE PROTEIN YPNP-RELATED"/>
    <property type="match status" value="1"/>
</dbReference>
<dbReference type="EMBL" id="UINC01169892">
    <property type="protein sequence ID" value="SVD73656.1"/>
    <property type="molecule type" value="Genomic_DNA"/>
</dbReference>
<accession>A0A382XRH2</accession>
<name>A0A382XRH2_9ZZZZ</name>
<protein>
    <recommendedName>
        <fullName evidence="9">Polysaccharide biosynthesis protein C-terminal domain-containing protein</fullName>
    </recommendedName>
</protein>
<keyword evidence="3" id="KW-1003">Cell membrane</keyword>